<protein>
    <submittedName>
        <fullName evidence="1">Uncharacterized protein</fullName>
    </submittedName>
</protein>
<reference evidence="1 2" key="1">
    <citation type="submission" date="2021-05" db="EMBL/GenBank/DDBJ databases">
        <title>Naturally bred epsilon2 phages have an improved host range and effectivity in uropathogenic E. coli over their ancestor phages.</title>
        <authorList>
            <person name="Saez D."/>
            <person name="Loose M."/>
            <person name="Mutti M."/>
            <person name="Visram Z."/>
            <person name="Hitzenhammer E."/>
            <person name="Dippel D."/>
            <person name="Tisakova L."/>
            <person name="Schertler S."/>
            <person name="Wittmann J."/>
            <person name="Corsini L."/>
            <person name="Wagenlehner F."/>
        </authorList>
    </citation>
    <scope>NUCLEOTIDE SEQUENCE [LARGE SCALE GENOMIC DNA]</scope>
</reference>
<evidence type="ECO:0000313" key="2">
    <source>
        <dbReference type="Proteomes" id="UP000828739"/>
    </source>
</evidence>
<evidence type="ECO:0000313" key="1">
    <source>
        <dbReference type="EMBL" id="QZI80626.1"/>
    </source>
</evidence>
<accession>A0ABX9AFU9</accession>
<proteinExistence type="predicted"/>
<dbReference type="EMBL" id="MZ234028">
    <property type="protein sequence ID" value="QZI80626.1"/>
    <property type="molecule type" value="Genomic_DNA"/>
</dbReference>
<keyword evidence="2" id="KW-1185">Reference proteome</keyword>
<dbReference type="Proteomes" id="UP000828739">
    <property type="component" value="Segment"/>
</dbReference>
<gene>
    <name evidence="1" type="ORF">CHD5UKE1_130</name>
</gene>
<name>A0ABX9AFU9_9CAUD</name>
<organism evidence="1 2">
    <name type="scientific">Escherichia phage vB_EcoP-CHD5UKE1</name>
    <dbReference type="NCBI Taxonomy" id="2865805"/>
    <lineage>
        <taxon>Viruses</taxon>
        <taxon>Duplodnaviria</taxon>
        <taxon>Heunggongvirae</taxon>
        <taxon>Uroviricota</taxon>
        <taxon>Caudoviricetes</taxon>
        <taxon>Mktvariviridae</taxon>
        <taxon>Gordonclarkvirinae</taxon>
        <taxon>Kuravirus</taxon>
        <taxon>Kuravirus CHD5UKE1</taxon>
        <taxon>Kuravirus SU10</taxon>
    </lineage>
</organism>
<sequence>MFVQAYHLDGLARYNLSLKGIRLWLNLKSA</sequence>